<dbReference type="SUPFAM" id="SSF52047">
    <property type="entry name" value="RNI-like"/>
    <property type="match status" value="1"/>
</dbReference>
<organism evidence="2 3">
    <name type="scientific">Urochloa decumbens</name>
    <dbReference type="NCBI Taxonomy" id="240449"/>
    <lineage>
        <taxon>Eukaryota</taxon>
        <taxon>Viridiplantae</taxon>
        <taxon>Streptophyta</taxon>
        <taxon>Embryophyta</taxon>
        <taxon>Tracheophyta</taxon>
        <taxon>Spermatophyta</taxon>
        <taxon>Magnoliopsida</taxon>
        <taxon>Liliopsida</taxon>
        <taxon>Poales</taxon>
        <taxon>Poaceae</taxon>
        <taxon>PACMAD clade</taxon>
        <taxon>Panicoideae</taxon>
        <taxon>Panicodae</taxon>
        <taxon>Paniceae</taxon>
        <taxon>Melinidinae</taxon>
        <taxon>Urochloa</taxon>
    </lineage>
</organism>
<dbReference type="Proteomes" id="UP001497457">
    <property type="component" value="Chromosome 24b"/>
</dbReference>
<dbReference type="InterPro" id="IPR001810">
    <property type="entry name" value="F-box_dom"/>
</dbReference>
<dbReference type="InterPro" id="IPR053781">
    <property type="entry name" value="F-box_AtFBL13-like"/>
</dbReference>
<gene>
    <name evidence="2" type="ORF">URODEC1_LOCUS61515</name>
</gene>
<dbReference type="EMBL" id="OZ075134">
    <property type="protein sequence ID" value="CAL4993398.1"/>
    <property type="molecule type" value="Genomic_DNA"/>
</dbReference>
<dbReference type="Gene3D" id="3.80.10.10">
    <property type="entry name" value="Ribonuclease Inhibitor"/>
    <property type="match status" value="1"/>
</dbReference>
<dbReference type="AlphaFoldDB" id="A0ABC9B4B6"/>
<sequence length="410" mass="46249">MPDRRLRNKAPVECGGDPFCTLPDAVVEHIVGFLPALDAVRTSLLARRWRPLWRSAPRLRIANVEAPLRYISRLNRFVRQVLLLREPGATLDECEIDLRGFPQLNGTCVDLWIRHGSMCRVQVLQVRFYAEERLELADWPLFFQSLVKLELHGLSLEESFLDFSSCPALEDLKINNCLLAADKILSGSLKHLKIIGCELCWQFVPTHISAQGLITLQLDDYVGVTPILESMPSLEKASIKLGQNNESYCDFCDNGGSGECICDMCFIYYSANGSRTSVSFLLGGLSSATYLELKASSEMVIFKRDMRCCPTFINLKTLLLDDWCLIADLHMLLCFLQQTPILEKLILQLCKEPKPAVEMEGGNLMGQSLTLRQLKTVEVKCPIVNERVQNFMKILRASSSCLNQVIVQEI</sequence>
<dbReference type="InterPro" id="IPR036047">
    <property type="entry name" value="F-box-like_dom_sf"/>
</dbReference>
<dbReference type="PANTHER" id="PTHR34223">
    <property type="entry name" value="OS11G0201299 PROTEIN"/>
    <property type="match status" value="1"/>
</dbReference>
<evidence type="ECO:0000313" key="2">
    <source>
        <dbReference type="EMBL" id="CAL4993398.1"/>
    </source>
</evidence>
<protein>
    <recommendedName>
        <fullName evidence="1">F-box domain-containing protein</fullName>
    </recommendedName>
</protein>
<evidence type="ECO:0000313" key="3">
    <source>
        <dbReference type="Proteomes" id="UP001497457"/>
    </source>
</evidence>
<name>A0ABC9B4B6_9POAL</name>
<dbReference type="SUPFAM" id="SSF81383">
    <property type="entry name" value="F-box domain"/>
    <property type="match status" value="1"/>
</dbReference>
<dbReference type="Pfam" id="PF00646">
    <property type="entry name" value="F-box"/>
    <property type="match status" value="1"/>
</dbReference>
<evidence type="ECO:0000259" key="1">
    <source>
        <dbReference type="Pfam" id="PF00646"/>
    </source>
</evidence>
<accession>A0ABC9B4B6</accession>
<dbReference type="InterPro" id="IPR053197">
    <property type="entry name" value="F-box_SCFL_complex_component"/>
</dbReference>
<feature type="domain" description="F-box" evidence="1">
    <location>
        <begin position="20"/>
        <end position="58"/>
    </location>
</feature>
<keyword evidence="3" id="KW-1185">Reference proteome</keyword>
<proteinExistence type="predicted"/>
<reference evidence="2" key="1">
    <citation type="submission" date="2024-10" db="EMBL/GenBank/DDBJ databases">
        <authorList>
            <person name="Ryan C."/>
        </authorList>
    </citation>
    <scope>NUCLEOTIDE SEQUENCE [LARGE SCALE GENOMIC DNA]</scope>
</reference>
<dbReference type="PANTHER" id="PTHR34223:SF105">
    <property type="entry name" value="F-BOX DOMAIN-CONTAINING PROTEIN"/>
    <property type="match status" value="1"/>
</dbReference>
<dbReference type="InterPro" id="IPR032675">
    <property type="entry name" value="LRR_dom_sf"/>
</dbReference>
<dbReference type="CDD" id="cd22160">
    <property type="entry name" value="F-box_AtFBL13-like"/>
    <property type="match status" value="1"/>
</dbReference>